<evidence type="ECO:0000256" key="5">
    <source>
        <dbReference type="ARBA" id="ARBA00022777"/>
    </source>
</evidence>
<dbReference type="GO" id="GO:0016740">
    <property type="term" value="F:transferase activity"/>
    <property type="evidence" value="ECO:0007669"/>
    <property type="project" value="UniProtKB-KW"/>
</dbReference>
<dbReference type="Gene3D" id="1.10.287.130">
    <property type="match status" value="1"/>
</dbReference>
<keyword evidence="5" id="KW-0418">Kinase</keyword>
<dbReference type="Gene3D" id="3.30.450.20">
    <property type="entry name" value="PAS domain"/>
    <property type="match status" value="5"/>
</dbReference>
<name>A0ABZ3J8D0_SPOA4</name>
<dbReference type="Pfam" id="PF02518">
    <property type="entry name" value="HATPase_c"/>
    <property type="match status" value="1"/>
</dbReference>
<dbReference type="InterPro" id="IPR001610">
    <property type="entry name" value="PAC"/>
</dbReference>
<evidence type="ECO:0000256" key="4">
    <source>
        <dbReference type="ARBA" id="ARBA00022679"/>
    </source>
</evidence>
<dbReference type="EMBL" id="CP155571">
    <property type="protein sequence ID" value="XFO74376.1"/>
    <property type="molecule type" value="Genomic_DNA"/>
</dbReference>
<dbReference type="Proteomes" id="UP000216052">
    <property type="component" value="Chromosome"/>
</dbReference>
<reference evidence="11" key="1">
    <citation type="submission" date="2024-05" db="EMBL/GenBank/DDBJ databases">
        <title>Isolation and characterization of Sporomusa carbonis sp. nov., a carboxydotrophic hydrogenogen in the genus of Sporomusa isolated from a charcoal burning pile.</title>
        <authorList>
            <person name="Boeer T."/>
            <person name="Rosenbaum F."/>
            <person name="Eysell L."/>
            <person name="Mueller V."/>
            <person name="Daniel R."/>
            <person name="Poehlein A."/>
        </authorList>
    </citation>
    <scope>NUCLEOTIDE SEQUENCE [LARGE SCALE GENOMIC DNA]</scope>
    <source>
        <strain evidence="11">DSM 3132</strain>
    </source>
</reference>
<dbReference type="PANTHER" id="PTHR43304:SF1">
    <property type="entry name" value="PAC DOMAIN-CONTAINING PROTEIN"/>
    <property type="match status" value="1"/>
</dbReference>
<dbReference type="CDD" id="cd00082">
    <property type="entry name" value="HisKA"/>
    <property type="match status" value="1"/>
</dbReference>
<dbReference type="InterPro" id="IPR003594">
    <property type="entry name" value="HATPase_dom"/>
</dbReference>
<dbReference type="EC" id="2.7.13.3" evidence="2"/>
<dbReference type="SMART" id="SM00387">
    <property type="entry name" value="HATPase_c"/>
    <property type="match status" value="1"/>
</dbReference>
<dbReference type="PROSITE" id="PS50109">
    <property type="entry name" value="HIS_KIN"/>
    <property type="match status" value="1"/>
</dbReference>
<evidence type="ECO:0000259" key="10">
    <source>
        <dbReference type="PROSITE" id="PS50113"/>
    </source>
</evidence>
<dbReference type="PANTHER" id="PTHR43304">
    <property type="entry name" value="PHYTOCHROME-LIKE PROTEIN CPH1"/>
    <property type="match status" value="1"/>
</dbReference>
<feature type="domain" description="PAS" evidence="9">
    <location>
        <begin position="740"/>
        <end position="815"/>
    </location>
</feature>
<dbReference type="PROSITE" id="PS50112">
    <property type="entry name" value="PAS"/>
    <property type="match status" value="2"/>
</dbReference>
<dbReference type="Pfam" id="PF00512">
    <property type="entry name" value="HisKA"/>
    <property type="match status" value="1"/>
</dbReference>
<evidence type="ECO:0000256" key="7">
    <source>
        <dbReference type="SAM" id="Phobius"/>
    </source>
</evidence>
<feature type="transmembrane region" description="Helical" evidence="7">
    <location>
        <begin position="42"/>
        <end position="62"/>
    </location>
</feature>
<comment type="catalytic activity">
    <reaction evidence="1">
        <text>ATP + protein L-histidine = ADP + protein N-phospho-L-histidine.</text>
        <dbReference type="EC" id="2.7.13.3"/>
    </reaction>
</comment>
<dbReference type="Pfam" id="PF08447">
    <property type="entry name" value="PAS_3"/>
    <property type="match status" value="1"/>
</dbReference>
<keyword evidence="7" id="KW-0812">Transmembrane</keyword>
<dbReference type="InterPro" id="IPR052162">
    <property type="entry name" value="Sensor_kinase/Photoreceptor"/>
</dbReference>
<feature type="domain" description="PAC" evidence="10">
    <location>
        <begin position="655"/>
        <end position="707"/>
    </location>
</feature>
<dbReference type="PRINTS" id="PR00344">
    <property type="entry name" value="BCTRLSENSOR"/>
</dbReference>
<dbReference type="InterPro" id="IPR000014">
    <property type="entry name" value="PAS"/>
</dbReference>
<evidence type="ECO:0000256" key="6">
    <source>
        <dbReference type="ARBA" id="ARBA00023012"/>
    </source>
</evidence>
<evidence type="ECO:0000256" key="3">
    <source>
        <dbReference type="ARBA" id="ARBA00022553"/>
    </source>
</evidence>
<dbReference type="NCBIfam" id="TIGR00229">
    <property type="entry name" value="sensory_box"/>
    <property type="match status" value="4"/>
</dbReference>
<dbReference type="SUPFAM" id="SSF55874">
    <property type="entry name" value="ATPase domain of HSP90 chaperone/DNA topoisomerase II/histidine kinase"/>
    <property type="match status" value="1"/>
</dbReference>
<keyword evidence="7" id="KW-0472">Membrane</keyword>
<accession>A0ABZ3J8D0</accession>
<dbReference type="CDD" id="cd00130">
    <property type="entry name" value="PAS"/>
    <property type="match status" value="3"/>
</dbReference>
<gene>
    <name evidence="11" type="primary">sasA_16</name>
    <name evidence="11" type="ORF">SPACI_044860</name>
</gene>
<dbReference type="InterPro" id="IPR036097">
    <property type="entry name" value="HisK_dim/P_sf"/>
</dbReference>
<dbReference type="SMART" id="SM00091">
    <property type="entry name" value="PAS"/>
    <property type="match status" value="5"/>
</dbReference>
<feature type="domain" description="PAC" evidence="10">
    <location>
        <begin position="530"/>
        <end position="580"/>
    </location>
</feature>
<dbReference type="InterPro" id="IPR036890">
    <property type="entry name" value="HATPase_C_sf"/>
</dbReference>
<protein>
    <recommendedName>
        <fullName evidence="2">histidine kinase</fullName>
        <ecNumber evidence="2">2.7.13.3</ecNumber>
    </recommendedName>
</protein>
<evidence type="ECO:0000313" key="12">
    <source>
        <dbReference type="Proteomes" id="UP000216052"/>
    </source>
</evidence>
<feature type="transmembrane region" description="Helical" evidence="7">
    <location>
        <begin position="137"/>
        <end position="156"/>
    </location>
</feature>
<dbReference type="SUPFAM" id="SSF47384">
    <property type="entry name" value="Homodimeric domain of signal transducing histidine kinase"/>
    <property type="match status" value="1"/>
</dbReference>
<dbReference type="SUPFAM" id="SSF55785">
    <property type="entry name" value="PYP-like sensor domain (PAS domain)"/>
    <property type="match status" value="5"/>
</dbReference>
<feature type="transmembrane region" description="Helical" evidence="7">
    <location>
        <begin position="74"/>
        <end position="100"/>
    </location>
</feature>
<dbReference type="InterPro" id="IPR004358">
    <property type="entry name" value="Sig_transdc_His_kin-like_C"/>
</dbReference>
<dbReference type="InterPro" id="IPR035965">
    <property type="entry name" value="PAS-like_dom_sf"/>
</dbReference>
<dbReference type="InterPro" id="IPR013655">
    <property type="entry name" value="PAS_fold_3"/>
</dbReference>
<feature type="transmembrane region" description="Helical" evidence="7">
    <location>
        <begin position="17"/>
        <end position="35"/>
    </location>
</feature>
<dbReference type="InterPro" id="IPR000700">
    <property type="entry name" value="PAS-assoc_C"/>
</dbReference>
<feature type="domain" description="Histidine kinase" evidence="8">
    <location>
        <begin position="887"/>
        <end position="1103"/>
    </location>
</feature>
<keyword evidence="12" id="KW-1185">Reference proteome</keyword>
<evidence type="ECO:0000313" key="11">
    <source>
        <dbReference type="EMBL" id="XFO74376.1"/>
    </source>
</evidence>
<feature type="transmembrane region" description="Helical" evidence="7">
    <location>
        <begin position="107"/>
        <end position="125"/>
    </location>
</feature>
<dbReference type="Gene3D" id="3.30.565.10">
    <property type="entry name" value="Histidine kinase-like ATPase, C-terminal domain"/>
    <property type="match status" value="1"/>
</dbReference>
<dbReference type="InterPro" id="IPR003661">
    <property type="entry name" value="HisK_dim/P_dom"/>
</dbReference>
<dbReference type="PROSITE" id="PS50113">
    <property type="entry name" value="PAC"/>
    <property type="match status" value="2"/>
</dbReference>
<evidence type="ECO:0000259" key="8">
    <source>
        <dbReference type="PROSITE" id="PS50109"/>
    </source>
</evidence>
<evidence type="ECO:0000256" key="2">
    <source>
        <dbReference type="ARBA" id="ARBA00012438"/>
    </source>
</evidence>
<dbReference type="SMART" id="SM00086">
    <property type="entry name" value="PAC"/>
    <property type="match status" value="4"/>
</dbReference>
<organism evidence="11 12">
    <name type="scientific">Sporomusa acidovorans (strain ATCC 49682 / DSM 3132 / Mol)</name>
    <dbReference type="NCBI Taxonomy" id="1123286"/>
    <lineage>
        <taxon>Bacteria</taxon>
        <taxon>Bacillati</taxon>
        <taxon>Bacillota</taxon>
        <taxon>Negativicutes</taxon>
        <taxon>Selenomonadales</taxon>
        <taxon>Sporomusaceae</taxon>
        <taxon>Sporomusa</taxon>
    </lineage>
</organism>
<sequence length="1118" mass="125427">MDLTSLCVTMIQLFENIGAMAAVIIIVLPLFPAIVYSKKEDINLSGVAFFSLIAAISFIPTYGTHTIPLNLSIIPILLVALHIGFFEAVIVALVSTLLSLTLGNGMLTVWTIGASLFGIIGAFALERFVNSPAYLRTGILTFINCLYTITCYYLNITIGGDNSDLPVFSQLSTLGQLLTLLVLPNTAGILLLNWLTQHLQNYHQLNTQVAQDELKFRNLVENSRIGIYIIQENRLVYANRGVMAITRLSYSELLEIENIFDYIQPIDHTLSAENTKTSRTGKINSNHYEVRLVNGDFYRDVEINGRYVTFEGKPAFIGTMIDITDRKQFESELHEKQERIQGILATIPDIVAVINKSGIVCEILSHRQFAAPLTAKPALGKSVYDILTSSFAEKIVRNIDTVLRSRQTVSFEHTTDNWAGEIHLAAINEDEIVFILKDVTKYKQAEENYRRSTEKYQTLFNSSNDAIFVTSPPDPPTKSSRFLEVNDAACKKLGYSREELLSLTVYDISELTSPEAADQALTALMTAGHSLLEVYHIAKDGTRIPVEVNSHLFNLWDSPRIISIARDISERKQAEQALRESEANFKYLADHIPVMVWSTDQYNNCIFVNKQWQKYTGASPGIGIKIDWETYIHPKDNAFIQTVLPDAPDNQPNSFCSEHRMRRADGEYRWMQTIGIPRFNSDHTFTGYIGCCLDIHDKKHAENVLTHSYRRLEKNVESQARQLANTNAALAQEIFVRRAMEKRYRKLFDSVQDAIFVWKITPQSLPGTIIEVNDIACRWLGYSRDELLSRTMMSIMSSQSQTLAAPRMEKLLTLRQAIFDYDYLAKDGRLVPTEVNSHLFALNGELVGLCIARDISDRKQAEMELLAARNRISKAEKLASLGNMAAGIAHEINQPLNSIKVTADSILMWSKEDKSYHLEEFLEDVQTISTQATRIANIIKYIRDLIRSHQQKSSQHFDMTQVIQNAVAMLTPQLNTAGVVLSLDLTEEPLKLLGSLAYMEHVILNLMNNALEALESSPQVYKEIEIQSRLEDKIIVQISDNGPGIPDAIKQKLFTPFFTTKGNGMGLGLAIVKSVVTSHGGQISAITNENGGATFRLVFPLIEAENLSIDNAKEDNAS</sequence>
<keyword evidence="3" id="KW-0597">Phosphoprotein</keyword>
<keyword evidence="6" id="KW-0902">Two-component regulatory system</keyword>
<evidence type="ECO:0000256" key="1">
    <source>
        <dbReference type="ARBA" id="ARBA00000085"/>
    </source>
</evidence>
<feature type="domain" description="PAS" evidence="9">
    <location>
        <begin position="452"/>
        <end position="515"/>
    </location>
</feature>
<keyword evidence="7" id="KW-1133">Transmembrane helix</keyword>
<dbReference type="SMART" id="SM00388">
    <property type="entry name" value="HisKA"/>
    <property type="match status" value="1"/>
</dbReference>
<dbReference type="Pfam" id="PF13426">
    <property type="entry name" value="PAS_9"/>
    <property type="match status" value="2"/>
</dbReference>
<dbReference type="Pfam" id="PF13188">
    <property type="entry name" value="PAS_8"/>
    <property type="match status" value="1"/>
</dbReference>
<dbReference type="InterPro" id="IPR005467">
    <property type="entry name" value="His_kinase_dom"/>
</dbReference>
<keyword evidence="4 11" id="KW-0808">Transferase</keyword>
<evidence type="ECO:0000259" key="9">
    <source>
        <dbReference type="PROSITE" id="PS50112"/>
    </source>
</evidence>
<proteinExistence type="predicted"/>